<reference evidence="4 5" key="1">
    <citation type="submission" date="2013-09" db="EMBL/GenBank/DDBJ databases">
        <title>Whole genome shotgun sequence of Novosphingobium tardaugens NBRC 16725.</title>
        <authorList>
            <person name="Isaki S."/>
            <person name="Hosoyama A."/>
            <person name="Tsuchikane K."/>
            <person name="Katsumata H."/>
            <person name="Ando Y."/>
            <person name="Yamazaki S."/>
            <person name="Fujita N."/>
        </authorList>
    </citation>
    <scope>NUCLEOTIDE SEQUENCE [LARGE SCALE GENOMIC DNA]</scope>
    <source>
        <strain evidence="4 5">NBRC 16725</strain>
    </source>
</reference>
<evidence type="ECO:0000256" key="3">
    <source>
        <dbReference type="RuleBase" id="RU003707"/>
    </source>
</evidence>
<proteinExistence type="inferred from homology"/>
<dbReference type="OrthoDB" id="7225138at2"/>
<protein>
    <submittedName>
        <fullName evidence="4">Enoyl-CoA hydratase/isomerase family protein</fullName>
    </submittedName>
</protein>
<dbReference type="RefSeq" id="WP_021689521.1">
    <property type="nucleotide sequence ID" value="NZ_BASZ01000004.1"/>
</dbReference>
<keyword evidence="4" id="KW-0413">Isomerase</keyword>
<dbReference type="CDD" id="cd06558">
    <property type="entry name" value="crotonase-like"/>
    <property type="match status" value="1"/>
</dbReference>
<dbReference type="EMBL" id="BASZ01000004">
    <property type="protein sequence ID" value="GAD48614.1"/>
    <property type="molecule type" value="Genomic_DNA"/>
</dbReference>
<dbReference type="AlphaFoldDB" id="U2ZTA5"/>
<dbReference type="GO" id="GO:0006635">
    <property type="term" value="P:fatty acid beta-oxidation"/>
    <property type="evidence" value="ECO:0007669"/>
    <property type="project" value="TreeGrafter"/>
</dbReference>
<dbReference type="GO" id="GO:0016853">
    <property type="term" value="F:isomerase activity"/>
    <property type="evidence" value="ECO:0007669"/>
    <property type="project" value="UniProtKB-KW"/>
</dbReference>
<keyword evidence="5" id="KW-1185">Reference proteome</keyword>
<dbReference type="Gene3D" id="3.90.226.10">
    <property type="entry name" value="2-enoyl-CoA Hydratase, Chain A, domain 1"/>
    <property type="match status" value="1"/>
</dbReference>
<organism evidence="4 5">
    <name type="scientific">Caenibius tardaugens NBRC 16725</name>
    <dbReference type="NCBI Taxonomy" id="1219035"/>
    <lineage>
        <taxon>Bacteria</taxon>
        <taxon>Pseudomonadati</taxon>
        <taxon>Pseudomonadota</taxon>
        <taxon>Alphaproteobacteria</taxon>
        <taxon>Sphingomonadales</taxon>
        <taxon>Erythrobacteraceae</taxon>
        <taxon>Caenibius</taxon>
    </lineage>
</organism>
<accession>U2ZTA5</accession>
<sequence length="258" mass="27246">MDFELVDVLRDGALTVITINRPTVHNALNEQAQRELAAAFDAFENDDGQWVAIITGAGDKAFCAGHDLKQQAQGGAMYMPPSGFGGIAGRFSLNKPVIAAVNGVAMGGGFEIALAADIIVADARAQFALPEPKVGLAALAGGIQRLAEAIGMKRAMGMVMTGRRVDAAEGLQLGFVNAVVDGDVLGAARQWAEQMLACSPMSIRASKQAMQRFAGISMEQALQEQWAYPAVRALLSSEDMVEGPKAFAEKRAPAWKGR</sequence>
<dbReference type="PANTHER" id="PTHR11941">
    <property type="entry name" value="ENOYL-COA HYDRATASE-RELATED"/>
    <property type="match status" value="1"/>
</dbReference>
<dbReference type="FunFam" id="3.90.226.10:FF:000009">
    <property type="entry name" value="Carnitinyl-CoA dehydratase"/>
    <property type="match status" value="1"/>
</dbReference>
<dbReference type="InterPro" id="IPR029045">
    <property type="entry name" value="ClpP/crotonase-like_dom_sf"/>
</dbReference>
<name>U2ZTA5_9SPHN</name>
<comment type="similarity">
    <text evidence="1 3">Belongs to the enoyl-CoA hydratase/isomerase family.</text>
</comment>
<evidence type="ECO:0000256" key="1">
    <source>
        <dbReference type="ARBA" id="ARBA00005254"/>
    </source>
</evidence>
<dbReference type="InterPro" id="IPR018376">
    <property type="entry name" value="Enoyl-CoA_hyd/isom_CS"/>
</dbReference>
<evidence type="ECO:0000256" key="2">
    <source>
        <dbReference type="ARBA" id="ARBA00023239"/>
    </source>
</evidence>
<comment type="caution">
    <text evidence="4">The sequence shown here is derived from an EMBL/GenBank/DDBJ whole genome shotgun (WGS) entry which is preliminary data.</text>
</comment>
<dbReference type="PANTHER" id="PTHR11941:SF54">
    <property type="entry name" value="ENOYL-COA HYDRATASE, MITOCHONDRIAL"/>
    <property type="match status" value="1"/>
</dbReference>
<dbReference type="PROSITE" id="PS00166">
    <property type="entry name" value="ENOYL_COA_HYDRATASE"/>
    <property type="match status" value="1"/>
</dbReference>
<evidence type="ECO:0000313" key="5">
    <source>
        <dbReference type="Proteomes" id="UP000016568"/>
    </source>
</evidence>
<dbReference type="InterPro" id="IPR014748">
    <property type="entry name" value="Enoyl-CoA_hydra_C"/>
</dbReference>
<dbReference type="GO" id="GO:0016829">
    <property type="term" value="F:lyase activity"/>
    <property type="evidence" value="ECO:0007669"/>
    <property type="project" value="UniProtKB-KW"/>
</dbReference>
<dbReference type="eggNOG" id="COG1024">
    <property type="taxonomic scope" value="Bacteria"/>
</dbReference>
<dbReference type="Proteomes" id="UP000016568">
    <property type="component" value="Unassembled WGS sequence"/>
</dbReference>
<dbReference type="SUPFAM" id="SSF52096">
    <property type="entry name" value="ClpP/crotonase"/>
    <property type="match status" value="1"/>
</dbReference>
<dbReference type="Gene3D" id="1.10.12.10">
    <property type="entry name" value="Lyase 2-enoyl-coa Hydratase, Chain A, domain 2"/>
    <property type="match status" value="1"/>
</dbReference>
<dbReference type="Pfam" id="PF00378">
    <property type="entry name" value="ECH_1"/>
    <property type="match status" value="1"/>
</dbReference>
<keyword evidence="2" id="KW-0456">Lyase</keyword>
<dbReference type="InterPro" id="IPR001753">
    <property type="entry name" value="Enoyl-CoA_hydra/iso"/>
</dbReference>
<gene>
    <name evidence="4" type="ORF">NT2_04_00250</name>
</gene>
<evidence type="ECO:0000313" key="4">
    <source>
        <dbReference type="EMBL" id="GAD48614.1"/>
    </source>
</evidence>
<dbReference type="KEGG" id="ntd:EGO55_10160"/>